<feature type="non-terminal residue" evidence="2">
    <location>
        <position position="31"/>
    </location>
</feature>
<proteinExistence type="predicted"/>
<dbReference type="InterPro" id="IPR016039">
    <property type="entry name" value="Thiolase-like"/>
</dbReference>
<dbReference type="Gene3D" id="3.40.47.10">
    <property type="match status" value="1"/>
</dbReference>
<comment type="caution">
    <text evidence="2">The sequence shown here is derived from an EMBL/GenBank/DDBJ whole genome shotgun (WGS) entry which is preliminary data.</text>
</comment>
<evidence type="ECO:0000313" key="2">
    <source>
        <dbReference type="EMBL" id="KPY84161.1"/>
    </source>
</evidence>
<evidence type="ECO:0000313" key="3">
    <source>
        <dbReference type="Proteomes" id="UP000050384"/>
    </source>
</evidence>
<dbReference type="InterPro" id="IPR020616">
    <property type="entry name" value="Thiolase_N"/>
</dbReference>
<name>A0A0Q0CG41_PSESX</name>
<feature type="domain" description="Thiolase N-terminal" evidence="1">
    <location>
        <begin position="1"/>
        <end position="31"/>
    </location>
</feature>
<organism evidence="2 3">
    <name type="scientific">Pseudomonas syringae pv. spinaceae</name>
    <dbReference type="NCBI Taxonomy" id="264459"/>
    <lineage>
        <taxon>Bacteria</taxon>
        <taxon>Pseudomonadati</taxon>
        <taxon>Pseudomonadota</taxon>
        <taxon>Gammaproteobacteria</taxon>
        <taxon>Pseudomonadales</taxon>
        <taxon>Pseudomonadaceae</taxon>
        <taxon>Pseudomonas</taxon>
        <taxon>Pseudomonas syringae</taxon>
    </lineage>
</organism>
<evidence type="ECO:0000259" key="1">
    <source>
        <dbReference type="Pfam" id="PF00108"/>
    </source>
</evidence>
<dbReference type="Proteomes" id="UP000050384">
    <property type="component" value="Unassembled WGS sequence"/>
</dbReference>
<dbReference type="AlphaFoldDB" id="A0A0Q0CG41"/>
<dbReference type="Pfam" id="PF00108">
    <property type="entry name" value="Thiolase_N"/>
    <property type="match status" value="1"/>
</dbReference>
<protein>
    <submittedName>
        <fullName evidence="2">Acetyl-CoA acetyltransferase</fullName>
    </submittedName>
</protein>
<dbReference type="SUPFAM" id="SSF53901">
    <property type="entry name" value="Thiolase-like"/>
    <property type="match status" value="1"/>
</dbReference>
<dbReference type="GO" id="GO:0016747">
    <property type="term" value="F:acyltransferase activity, transferring groups other than amino-acyl groups"/>
    <property type="evidence" value="ECO:0007669"/>
    <property type="project" value="InterPro"/>
</dbReference>
<reference evidence="2 3" key="1">
    <citation type="submission" date="2015-09" db="EMBL/GenBank/DDBJ databases">
        <title>Genome announcement of multiple Pseudomonas syringae strains.</title>
        <authorList>
            <person name="Thakur S."/>
            <person name="Wang P.W."/>
            <person name="Gong Y."/>
            <person name="Weir B.S."/>
            <person name="Guttman D.S."/>
        </authorList>
    </citation>
    <scope>NUCLEOTIDE SEQUENCE [LARGE SCALE GENOMIC DNA]</scope>
    <source>
        <strain evidence="2 3">ICMP16929</strain>
    </source>
</reference>
<sequence>MTLNKVRGSGLKAAHLAAQAIRCGDAEIIIA</sequence>
<accession>A0A0Q0CG41</accession>
<dbReference type="EMBL" id="LJRI01000918">
    <property type="protein sequence ID" value="KPY84161.1"/>
    <property type="molecule type" value="Genomic_DNA"/>
</dbReference>
<dbReference type="PATRIC" id="fig|264459.3.peg.6602"/>
<gene>
    <name evidence="2" type="ORF">ALO94_05462</name>
</gene>
<keyword evidence="2" id="KW-0808">Transferase</keyword>